<dbReference type="RefSeq" id="WP_213484208.1">
    <property type="nucleotide sequence ID" value="NZ_CAJRAY010000038.1"/>
</dbReference>
<evidence type="ECO:0000259" key="4">
    <source>
        <dbReference type="Pfam" id="PF22725"/>
    </source>
</evidence>
<dbReference type="PANTHER" id="PTHR22604:SF105">
    <property type="entry name" value="TRANS-1,2-DIHYDROBENZENE-1,2-DIOL DEHYDROGENASE"/>
    <property type="match status" value="1"/>
</dbReference>
<feature type="domain" description="Gfo/Idh/MocA-like oxidoreductase N-terminal" evidence="3">
    <location>
        <begin position="6"/>
        <end position="123"/>
    </location>
</feature>
<comment type="caution">
    <text evidence="5">The sequence shown here is derived from an EMBL/GenBank/DDBJ whole genome shotgun (WGS) entry which is preliminary data.</text>
</comment>
<keyword evidence="6" id="KW-1185">Reference proteome</keyword>
<sequence>MAERTIKWGIMGPGGISRTFATDLKRVEGAELVAVGSRSKERAEAFAAEFGAKRAYGSCEELAADPEVDIVYVGTVHPAHRDNMLTLIRGGKAVLCEKPFTMNAKQAEEVIREARERGVFLMEAMWTRYLPPIVKVREWLREGKIGEVLLMTADFGFDIGWQPEGRLLNKELGGGALLDAGIYPVSFASMVFGTQPKRISSTARIGKTEVDEQFAALFEYEDGRAAQVAAAVRLRTSNEAILYGTKGQIRIPNFLFGKSATLLVHGEEPVTFTDNREAKGYNFEAEEAMRCLREGKKESDVMPLDETLAIMRTLDALRAQWNLTYPYAD</sequence>
<dbReference type="InterPro" id="IPR050984">
    <property type="entry name" value="Gfo/Idh/MocA_domain"/>
</dbReference>
<proteinExistence type="inferred from homology"/>
<accession>A0ABN7RXW6</accession>
<dbReference type="PANTHER" id="PTHR22604">
    <property type="entry name" value="OXIDOREDUCTASES"/>
    <property type="match status" value="1"/>
</dbReference>
<evidence type="ECO:0000256" key="1">
    <source>
        <dbReference type="ARBA" id="ARBA00010928"/>
    </source>
</evidence>
<dbReference type="EC" id="1.3.1.20" evidence="5"/>
<dbReference type="SUPFAM" id="SSF55347">
    <property type="entry name" value="Glyceraldehyde-3-phosphate dehydrogenase-like, C-terminal domain"/>
    <property type="match status" value="1"/>
</dbReference>
<name>A0ABN7RXW6_THEXY</name>
<dbReference type="GO" id="GO:0047115">
    <property type="term" value="F:trans-1,2-dihydrobenzene-1,2-diol dehydrogenase activity"/>
    <property type="evidence" value="ECO:0007669"/>
    <property type="project" value="UniProtKB-EC"/>
</dbReference>
<evidence type="ECO:0000313" key="6">
    <source>
        <dbReference type="Proteomes" id="UP000681526"/>
    </source>
</evidence>
<evidence type="ECO:0000259" key="3">
    <source>
        <dbReference type="Pfam" id="PF01408"/>
    </source>
</evidence>
<organism evidence="5 6">
    <name type="scientific">Thermobacillus xylanilyticus</name>
    <dbReference type="NCBI Taxonomy" id="76633"/>
    <lineage>
        <taxon>Bacteria</taxon>
        <taxon>Bacillati</taxon>
        <taxon>Bacillota</taxon>
        <taxon>Bacilli</taxon>
        <taxon>Bacillales</taxon>
        <taxon>Paenibacillaceae</taxon>
        <taxon>Thermobacillus</taxon>
    </lineage>
</organism>
<evidence type="ECO:0000313" key="5">
    <source>
        <dbReference type="EMBL" id="CAG5084945.1"/>
    </source>
</evidence>
<dbReference type="EMBL" id="CAJRAY010000038">
    <property type="protein sequence ID" value="CAG5084945.1"/>
    <property type="molecule type" value="Genomic_DNA"/>
</dbReference>
<dbReference type="InterPro" id="IPR036291">
    <property type="entry name" value="NAD(P)-bd_dom_sf"/>
</dbReference>
<reference evidence="5 6" key="1">
    <citation type="submission" date="2021-04" db="EMBL/GenBank/DDBJ databases">
        <authorList>
            <person name="Rakotoarivonina H."/>
        </authorList>
    </citation>
    <scope>NUCLEOTIDE SEQUENCE [LARGE SCALE GENOMIC DNA]</scope>
    <source>
        <strain evidence="5 6">XE</strain>
    </source>
</reference>
<dbReference type="Gene3D" id="3.30.360.10">
    <property type="entry name" value="Dihydrodipicolinate Reductase, domain 2"/>
    <property type="match status" value="1"/>
</dbReference>
<dbReference type="Proteomes" id="UP000681526">
    <property type="component" value="Unassembled WGS sequence"/>
</dbReference>
<dbReference type="Gene3D" id="3.40.50.720">
    <property type="entry name" value="NAD(P)-binding Rossmann-like Domain"/>
    <property type="match status" value="1"/>
</dbReference>
<feature type="domain" description="GFO/IDH/MocA-like oxidoreductase" evidence="4">
    <location>
        <begin position="134"/>
        <end position="250"/>
    </location>
</feature>
<keyword evidence="2 5" id="KW-0560">Oxidoreductase</keyword>
<dbReference type="InterPro" id="IPR055170">
    <property type="entry name" value="GFO_IDH_MocA-like_dom"/>
</dbReference>
<evidence type="ECO:0000256" key="2">
    <source>
        <dbReference type="ARBA" id="ARBA00023002"/>
    </source>
</evidence>
<comment type="similarity">
    <text evidence="1">Belongs to the Gfo/Idh/MocA family.</text>
</comment>
<dbReference type="InterPro" id="IPR000683">
    <property type="entry name" value="Gfo/Idh/MocA-like_OxRdtase_N"/>
</dbReference>
<dbReference type="Pfam" id="PF01408">
    <property type="entry name" value="GFO_IDH_MocA"/>
    <property type="match status" value="1"/>
</dbReference>
<dbReference type="Pfam" id="PF22725">
    <property type="entry name" value="GFO_IDH_MocA_C3"/>
    <property type="match status" value="1"/>
</dbReference>
<protein>
    <submittedName>
        <fullName evidence="5">Trans-1,2-dihydrobenzene-1,2-diol dehydrogenase, Dimeric dihydrodiol dehydrogenase</fullName>
        <ecNumber evidence="5">1.3.1.20</ecNumber>
    </submittedName>
</protein>
<gene>
    <name evidence="5" type="primary">txxe 1136-ddhD</name>
    <name evidence="5" type="ORF">TXXE_08355</name>
</gene>
<dbReference type="SUPFAM" id="SSF51735">
    <property type="entry name" value="NAD(P)-binding Rossmann-fold domains"/>
    <property type="match status" value="1"/>
</dbReference>